<evidence type="ECO:0000313" key="3">
    <source>
        <dbReference type="Proteomes" id="UP000095563"/>
    </source>
</evidence>
<proteinExistence type="predicted"/>
<dbReference type="InterPro" id="IPR001279">
    <property type="entry name" value="Metallo-B-lactamas"/>
</dbReference>
<dbReference type="Gene3D" id="3.60.15.10">
    <property type="entry name" value="Ribonuclease Z/Hydroxyacylglutathione hydrolase-like"/>
    <property type="match status" value="1"/>
</dbReference>
<evidence type="ECO:0000259" key="1">
    <source>
        <dbReference type="Pfam" id="PF00753"/>
    </source>
</evidence>
<accession>A0A174U719</accession>
<dbReference type="Proteomes" id="UP000095563">
    <property type="component" value="Unassembled WGS sequence"/>
</dbReference>
<protein>
    <submittedName>
        <fullName evidence="2">Metallo-beta-lactamase</fullName>
    </submittedName>
</protein>
<dbReference type="GO" id="GO:0016740">
    <property type="term" value="F:transferase activity"/>
    <property type="evidence" value="ECO:0007669"/>
    <property type="project" value="TreeGrafter"/>
</dbReference>
<dbReference type="PANTHER" id="PTHR13754:SF13">
    <property type="entry name" value="METALLO-BETA-LACTAMASE SUPERFAMILY PROTEIN (AFU_ORTHOLOGUE AFUA_3G07630)"/>
    <property type="match status" value="1"/>
</dbReference>
<dbReference type="AlphaFoldDB" id="A0A174U719"/>
<dbReference type="PANTHER" id="PTHR13754">
    <property type="entry name" value="METALLO-BETA-LACTAMASE SUPERFAMILY PROTEIN"/>
    <property type="match status" value="1"/>
</dbReference>
<dbReference type="InterPro" id="IPR052926">
    <property type="entry name" value="Metallo-beta-lactamase_dom"/>
</dbReference>
<evidence type="ECO:0000313" key="2">
    <source>
        <dbReference type="EMBL" id="CUQ15868.1"/>
    </source>
</evidence>
<name>A0A174U719_9CLOT</name>
<dbReference type="SUPFAM" id="SSF56281">
    <property type="entry name" value="Metallo-hydrolase/oxidoreductase"/>
    <property type="match status" value="1"/>
</dbReference>
<dbReference type="EMBL" id="CZBO01000004">
    <property type="protein sequence ID" value="CUQ15868.1"/>
    <property type="molecule type" value="Genomic_DNA"/>
</dbReference>
<feature type="domain" description="Metallo-beta-lactamase" evidence="1">
    <location>
        <begin position="26"/>
        <end position="105"/>
    </location>
</feature>
<dbReference type="RefSeq" id="WP_055207979.1">
    <property type="nucleotide sequence ID" value="NZ_CZBO01000004.1"/>
</dbReference>
<reference evidence="2 3" key="1">
    <citation type="submission" date="2015-09" db="EMBL/GenBank/DDBJ databases">
        <authorList>
            <consortium name="Pathogen Informatics"/>
        </authorList>
    </citation>
    <scope>NUCLEOTIDE SEQUENCE [LARGE SCALE GENOMIC DNA]</scope>
    <source>
        <strain evidence="2 3">2789STDY5834956</strain>
    </source>
</reference>
<dbReference type="InterPro" id="IPR036866">
    <property type="entry name" value="RibonucZ/Hydroxyglut_hydro"/>
</dbReference>
<organism evidence="2 3">
    <name type="scientific">Clostridium baratii</name>
    <dbReference type="NCBI Taxonomy" id="1561"/>
    <lineage>
        <taxon>Bacteria</taxon>
        <taxon>Bacillati</taxon>
        <taxon>Bacillota</taxon>
        <taxon>Clostridia</taxon>
        <taxon>Eubacteriales</taxon>
        <taxon>Clostridiaceae</taxon>
        <taxon>Clostridium</taxon>
    </lineage>
</organism>
<sequence>MIVTTLVENYSLSKEYKKKHGLCLNIKTKSHNILFDLGPDDTFIENAKKLNIEIKDVDIVIISHGHKDHGGALEPFLKYNNKAKIYINKNAFDSYYTSVLKYFKYYVGLNSNLKNNNRIILTDNHFIIDDNLSLVSNISSKTLIPSSNKLLFKKENNKYIEDNFNHEQNLIIRENNKYVLISGCSHCGIANIIDTVEDVINEKVSTVIGGFHLYNPVNKKIEKETFITDLGENLSHRNINFYTCHCTGYKPFNILKVILKDKINSISTGEVINV</sequence>
<dbReference type="Pfam" id="PF00753">
    <property type="entry name" value="Lactamase_B"/>
    <property type="match status" value="1"/>
</dbReference>
<gene>
    <name evidence="2" type="ORF">ERS852568_02136</name>
</gene>
<dbReference type="InterPro" id="IPR041712">
    <property type="entry name" value="DHPS-like_MBL-fold"/>
</dbReference>
<dbReference type="CDD" id="cd07713">
    <property type="entry name" value="DHPS-like_MBL-fold"/>
    <property type="match status" value="1"/>
</dbReference>